<organism evidence="2 3">
    <name type="scientific">Planoprotostelium fungivorum</name>
    <dbReference type="NCBI Taxonomy" id="1890364"/>
    <lineage>
        <taxon>Eukaryota</taxon>
        <taxon>Amoebozoa</taxon>
        <taxon>Evosea</taxon>
        <taxon>Variosea</taxon>
        <taxon>Cavosteliida</taxon>
        <taxon>Cavosteliaceae</taxon>
        <taxon>Planoprotostelium</taxon>
    </lineage>
</organism>
<evidence type="ECO:0000313" key="2">
    <source>
        <dbReference type="EMBL" id="PRP81337.1"/>
    </source>
</evidence>
<gene>
    <name evidence="2" type="ORF">PROFUN_04572</name>
</gene>
<comment type="caution">
    <text evidence="2">The sequence shown here is derived from an EMBL/GenBank/DDBJ whole genome shotgun (WGS) entry which is preliminary data.</text>
</comment>
<keyword evidence="3" id="KW-1185">Reference proteome</keyword>
<evidence type="ECO:0000313" key="3">
    <source>
        <dbReference type="Proteomes" id="UP000241769"/>
    </source>
</evidence>
<evidence type="ECO:0000256" key="1">
    <source>
        <dbReference type="SAM" id="MobiDB-lite"/>
    </source>
</evidence>
<dbReference type="InParanoid" id="A0A2P6NBK9"/>
<name>A0A2P6NBK9_9EUKA</name>
<feature type="region of interest" description="Disordered" evidence="1">
    <location>
        <begin position="1"/>
        <end position="72"/>
    </location>
</feature>
<sequence>MLHQTCSRDHTQTKRQENLHFKTEQHCPRSPQDILKATDHDRGTTSLRQSNPPRIWVKRGKVQRMDSEKANA</sequence>
<dbReference type="AlphaFoldDB" id="A0A2P6NBK9"/>
<feature type="compositionally biased region" description="Basic and acidic residues" evidence="1">
    <location>
        <begin position="63"/>
        <end position="72"/>
    </location>
</feature>
<reference evidence="2 3" key="1">
    <citation type="journal article" date="2018" name="Genome Biol. Evol.">
        <title>Multiple Roots of Fruiting Body Formation in Amoebozoa.</title>
        <authorList>
            <person name="Hillmann F."/>
            <person name="Forbes G."/>
            <person name="Novohradska S."/>
            <person name="Ferling I."/>
            <person name="Riege K."/>
            <person name="Groth M."/>
            <person name="Westermann M."/>
            <person name="Marz M."/>
            <person name="Spaller T."/>
            <person name="Winckler T."/>
            <person name="Schaap P."/>
            <person name="Glockner G."/>
        </authorList>
    </citation>
    <scope>NUCLEOTIDE SEQUENCE [LARGE SCALE GENOMIC DNA]</scope>
    <source>
        <strain evidence="2 3">Jena</strain>
    </source>
</reference>
<accession>A0A2P6NBK9</accession>
<feature type="compositionally biased region" description="Basic and acidic residues" evidence="1">
    <location>
        <begin position="1"/>
        <end position="27"/>
    </location>
</feature>
<protein>
    <submittedName>
        <fullName evidence="2">Uncharacterized protein</fullName>
    </submittedName>
</protein>
<dbReference type="EMBL" id="MDYQ01000128">
    <property type="protein sequence ID" value="PRP81337.1"/>
    <property type="molecule type" value="Genomic_DNA"/>
</dbReference>
<dbReference type="Proteomes" id="UP000241769">
    <property type="component" value="Unassembled WGS sequence"/>
</dbReference>
<proteinExistence type="predicted"/>